<evidence type="ECO:0000256" key="6">
    <source>
        <dbReference type="PROSITE-ProRule" id="PRU00706"/>
    </source>
</evidence>
<evidence type="ECO:0000256" key="3">
    <source>
        <dbReference type="ARBA" id="ARBA00012966"/>
    </source>
</evidence>
<reference evidence="9" key="1">
    <citation type="submission" date="2017-09" db="EMBL/GenBank/DDBJ databases">
        <title>Depth-based differentiation of microbial function through sediment-hosted aquifers and enrichment of novel symbionts in the deep terrestrial subsurface.</title>
        <authorList>
            <person name="Probst A.J."/>
            <person name="Ladd B."/>
            <person name="Jarett J.K."/>
            <person name="Geller-Mcgrath D.E."/>
            <person name="Sieber C.M.K."/>
            <person name="Emerson J.B."/>
            <person name="Anantharaman K."/>
            <person name="Thomas B.C."/>
            <person name="Malmstrom R."/>
            <person name="Stieglmeier M."/>
            <person name="Klingl A."/>
            <person name="Woyke T."/>
            <person name="Ryan C.M."/>
            <person name="Banfield J.F."/>
        </authorList>
    </citation>
    <scope>NUCLEOTIDE SEQUENCE [LARGE SCALE GENOMIC DNA]</scope>
</reference>
<evidence type="ECO:0000313" key="9">
    <source>
        <dbReference type="Proteomes" id="UP000229706"/>
    </source>
</evidence>
<accession>A0A2M8DBQ5</accession>
<dbReference type="SMART" id="SM00562">
    <property type="entry name" value="NDK"/>
    <property type="match status" value="1"/>
</dbReference>
<protein>
    <recommendedName>
        <fullName evidence="3">nucleoside-diphosphate kinase</fullName>
        <ecNumber evidence="3">2.7.4.6</ecNumber>
    </recommendedName>
</protein>
<comment type="caution">
    <text evidence="8">The sequence shown here is derived from an EMBL/GenBank/DDBJ whole genome shotgun (WGS) entry which is preliminary data.</text>
</comment>
<evidence type="ECO:0000259" key="7">
    <source>
        <dbReference type="SMART" id="SM00562"/>
    </source>
</evidence>
<evidence type="ECO:0000256" key="4">
    <source>
        <dbReference type="ARBA" id="ARBA00022679"/>
    </source>
</evidence>
<dbReference type="InterPro" id="IPR036850">
    <property type="entry name" value="NDK-like_dom_sf"/>
</dbReference>
<dbReference type="Pfam" id="PF00334">
    <property type="entry name" value="NDK"/>
    <property type="match status" value="2"/>
</dbReference>
<dbReference type="AlphaFoldDB" id="A0A2M8DBQ5"/>
<gene>
    <name evidence="8" type="ORF">CO083_04880</name>
</gene>
<sequence length="204" mass="23088">MIVITIINIISMEQTLIIIKPDAVKRGLIGTVFETFETAGLKLMAAKMLQPEADVIKNHYPGTLEWIREMGEKTLSSFKQSGADPKKRFGTEDPVKLGQFVYDRLIKYWQEGPIVVSVWESPNAITVARKLRGHTIPALADPGTLHAKFSYDNSILSSSFDRVVKTFVHASGSVEEALREIKYWFGDIDFKDYERDIDQLYLSS</sequence>
<evidence type="ECO:0000256" key="2">
    <source>
        <dbReference type="ARBA" id="ARBA00008142"/>
    </source>
</evidence>
<dbReference type="PANTHER" id="PTHR11349">
    <property type="entry name" value="NUCLEOSIDE DIPHOSPHATE KINASE"/>
    <property type="match status" value="1"/>
</dbReference>
<dbReference type="SUPFAM" id="SSF54919">
    <property type="entry name" value="Nucleoside diphosphate kinase, NDK"/>
    <property type="match status" value="1"/>
</dbReference>
<name>A0A2M8DBQ5_9BACT</name>
<feature type="domain" description="Nucleoside diphosphate kinase-like" evidence="7">
    <location>
        <begin position="12"/>
        <end position="192"/>
    </location>
</feature>
<proteinExistence type="inferred from homology"/>
<dbReference type="GO" id="GO:0004550">
    <property type="term" value="F:nucleoside diphosphate kinase activity"/>
    <property type="evidence" value="ECO:0007669"/>
    <property type="project" value="UniProtKB-EC"/>
</dbReference>
<evidence type="ECO:0000256" key="5">
    <source>
        <dbReference type="ARBA" id="ARBA00022777"/>
    </source>
</evidence>
<dbReference type="EMBL" id="PFTH01000180">
    <property type="protein sequence ID" value="PJB87845.1"/>
    <property type="molecule type" value="Genomic_DNA"/>
</dbReference>
<evidence type="ECO:0000256" key="1">
    <source>
        <dbReference type="ARBA" id="ARBA00001946"/>
    </source>
</evidence>
<dbReference type="InterPro" id="IPR034907">
    <property type="entry name" value="NDK-like_dom"/>
</dbReference>
<dbReference type="EC" id="2.7.4.6" evidence="3"/>
<comment type="cofactor">
    <cofactor evidence="1">
        <name>Mg(2+)</name>
        <dbReference type="ChEBI" id="CHEBI:18420"/>
    </cofactor>
</comment>
<keyword evidence="5 8" id="KW-0418">Kinase</keyword>
<keyword evidence="4 8" id="KW-0808">Transferase</keyword>
<evidence type="ECO:0000313" key="8">
    <source>
        <dbReference type="EMBL" id="PJB87845.1"/>
    </source>
</evidence>
<dbReference type="PROSITE" id="PS51374">
    <property type="entry name" value="NDPK_LIKE"/>
    <property type="match status" value="1"/>
</dbReference>
<dbReference type="Gene3D" id="3.30.70.141">
    <property type="entry name" value="Nucleoside diphosphate kinase-like domain"/>
    <property type="match status" value="1"/>
</dbReference>
<comment type="similarity">
    <text evidence="2 6">Belongs to the NDK family.</text>
</comment>
<organism evidence="8 9">
    <name type="scientific">Candidatus Roizmanbacteria bacterium CG_4_9_14_0_8_um_filter_34_12</name>
    <dbReference type="NCBI Taxonomy" id="1974840"/>
    <lineage>
        <taxon>Bacteria</taxon>
        <taxon>Candidatus Roizmaniibacteriota</taxon>
    </lineage>
</organism>
<comment type="caution">
    <text evidence="6">Lacks conserved residue(s) required for the propagation of feature annotation.</text>
</comment>
<dbReference type="Proteomes" id="UP000229706">
    <property type="component" value="Unassembled WGS sequence"/>
</dbReference>